<evidence type="ECO:0000313" key="3">
    <source>
        <dbReference type="Proteomes" id="UP000031135"/>
    </source>
</evidence>
<dbReference type="SUPFAM" id="SSF53335">
    <property type="entry name" value="S-adenosyl-L-methionine-dependent methyltransferases"/>
    <property type="match status" value="1"/>
</dbReference>
<dbReference type="InterPro" id="IPR013217">
    <property type="entry name" value="Methyltransf_12"/>
</dbReference>
<gene>
    <name evidence="2" type="ORF">CSUB8521_1493</name>
</gene>
<proteinExistence type="predicted"/>
<keyword evidence="2" id="KW-0808">Transferase</keyword>
<evidence type="ECO:0000313" key="2">
    <source>
        <dbReference type="EMBL" id="AJC91314.1"/>
    </source>
</evidence>
<accession>A0A0A8HEF1</accession>
<evidence type="ECO:0000259" key="1">
    <source>
        <dbReference type="Pfam" id="PF08242"/>
    </source>
</evidence>
<dbReference type="CDD" id="cd02440">
    <property type="entry name" value="AdoMet_MTases"/>
    <property type="match status" value="1"/>
</dbReference>
<reference evidence="2 3" key="1">
    <citation type="journal article" date="2014" name="Genome Biol. Evol.">
        <title>Comparative Genomics of the Campylobacter lari Group.</title>
        <authorList>
            <person name="Miller W.G."/>
            <person name="Yee E."/>
            <person name="Chapman M.H."/>
            <person name="Smith T.P."/>
            <person name="Bono J.L."/>
            <person name="Huynh S."/>
            <person name="Parker C.T."/>
            <person name="Vandamme P."/>
            <person name="Luong K."/>
            <person name="Korlach J."/>
        </authorList>
    </citation>
    <scope>NUCLEOTIDE SEQUENCE [LARGE SCALE GENOMIC DNA]</scope>
    <source>
        <strain evidence="2 3">LMG 24374</strain>
    </source>
</reference>
<dbReference type="HOGENOM" id="CLU_935904_0_0_7"/>
<dbReference type="Proteomes" id="UP000031135">
    <property type="component" value="Chromosome"/>
</dbReference>
<dbReference type="KEGG" id="csm:CSUB8521_1493"/>
<dbReference type="Gene3D" id="3.40.50.150">
    <property type="entry name" value="Vaccinia Virus protein VP39"/>
    <property type="match status" value="1"/>
</dbReference>
<organism evidence="2 3">
    <name type="scientific">Campylobacter subantarcticus LMG 24374</name>
    <dbReference type="NCBI Taxonomy" id="1388751"/>
    <lineage>
        <taxon>Bacteria</taxon>
        <taxon>Pseudomonadati</taxon>
        <taxon>Campylobacterota</taxon>
        <taxon>Epsilonproteobacteria</taxon>
        <taxon>Campylobacterales</taxon>
        <taxon>Campylobacteraceae</taxon>
        <taxon>Campylobacter</taxon>
    </lineage>
</organism>
<dbReference type="GO" id="GO:0032259">
    <property type="term" value="P:methylation"/>
    <property type="evidence" value="ECO:0007669"/>
    <property type="project" value="UniProtKB-KW"/>
</dbReference>
<dbReference type="PANTHER" id="PTHR43861">
    <property type="entry name" value="TRANS-ACONITATE 2-METHYLTRANSFERASE-RELATED"/>
    <property type="match status" value="1"/>
</dbReference>
<name>A0A0A8HEF1_9BACT</name>
<dbReference type="EMBL" id="CP007772">
    <property type="protein sequence ID" value="AJC91314.1"/>
    <property type="molecule type" value="Genomic_DNA"/>
</dbReference>
<feature type="domain" description="Methyltransferase type 12" evidence="1">
    <location>
        <begin position="134"/>
        <end position="230"/>
    </location>
</feature>
<dbReference type="InterPro" id="IPR029063">
    <property type="entry name" value="SAM-dependent_MTases_sf"/>
</dbReference>
<dbReference type="GO" id="GO:0008168">
    <property type="term" value="F:methyltransferase activity"/>
    <property type="evidence" value="ECO:0007669"/>
    <property type="project" value="UniProtKB-KW"/>
</dbReference>
<dbReference type="AlphaFoldDB" id="A0A0A8HEF1"/>
<keyword evidence="2" id="KW-0489">Methyltransferase</keyword>
<protein>
    <submittedName>
        <fullName evidence="2">SAM-dependent methyltransferase</fullName>
    </submittedName>
</protein>
<sequence>MNYIKDLFDLISTENPMHAKYLNKITFSKEDEIEFNNSITYYLKNNISLKEQCECYLTILNDTLEETKYFIEHGKYRYESFEQIKDKVYFNKAYMKKYMIGLALSSYIWIAHIKVRKYFENYIKSINKKELYFEIGPGHGEFFTKAVKSLKFKNYIGLDLSPTSCELTKNMVEYQVKTLINKCKFLCEDFFNFNFDKKADLIVMGEVLEHVEKPLEFLKRAKDLLSDGGEIFATIPINAPAIDHIYLFSHPDEIFDMAKKADLKIKNYKCFMANDYSLEKALKFKNAITMAVVFKK</sequence>
<dbReference type="Pfam" id="PF08242">
    <property type="entry name" value="Methyltransf_12"/>
    <property type="match status" value="1"/>
</dbReference>